<evidence type="ECO:0000313" key="1">
    <source>
        <dbReference type="EMBL" id="JAI01721.1"/>
    </source>
</evidence>
<protein>
    <submittedName>
        <fullName evidence="1">Uncharacterized protein</fullName>
    </submittedName>
</protein>
<accession>A0A0E9XIQ1</accession>
<reference evidence="1" key="1">
    <citation type="submission" date="2014-11" db="EMBL/GenBank/DDBJ databases">
        <authorList>
            <person name="Amaro Gonzalez C."/>
        </authorList>
    </citation>
    <scope>NUCLEOTIDE SEQUENCE</scope>
</reference>
<organism evidence="1">
    <name type="scientific">Anguilla anguilla</name>
    <name type="common">European freshwater eel</name>
    <name type="synonym">Muraena anguilla</name>
    <dbReference type="NCBI Taxonomy" id="7936"/>
    <lineage>
        <taxon>Eukaryota</taxon>
        <taxon>Metazoa</taxon>
        <taxon>Chordata</taxon>
        <taxon>Craniata</taxon>
        <taxon>Vertebrata</taxon>
        <taxon>Euteleostomi</taxon>
        <taxon>Actinopterygii</taxon>
        <taxon>Neopterygii</taxon>
        <taxon>Teleostei</taxon>
        <taxon>Anguilliformes</taxon>
        <taxon>Anguillidae</taxon>
        <taxon>Anguilla</taxon>
    </lineage>
</organism>
<dbReference type="AlphaFoldDB" id="A0A0E9XIQ1"/>
<proteinExistence type="predicted"/>
<sequence>MLLPVPTGKMRKSKRLENTRRGVFDVFDVVFKKL</sequence>
<dbReference type="EMBL" id="GBXM01006857">
    <property type="protein sequence ID" value="JAI01721.1"/>
    <property type="molecule type" value="Transcribed_RNA"/>
</dbReference>
<name>A0A0E9XIQ1_ANGAN</name>
<reference evidence="1" key="2">
    <citation type="journal article" date="2015" name="Fish Shellfish Immunol.">
        <title>Early steps in the European eel (Anguilla anguilla)-Vibrio vulnificus interaction in the gills: Role of the RtxA13 toxin.</title>
        <authorList>
            <person name="Callol A."/>
            <person name="Pajuelo D."/>
            <person name="Ebbesson L."/>
            <person name="Teles M."/>
            <person name="MacKenzie S."/>
            <person name="Amaro C."/>
        </authorList>
    </citation>
    <scope>NUCLEOTIDE SEQUENCE</scope>
</reference>